<dbReference type="EMBL" id="CAFBMB010000040">
    <property type="protein sequence ID" value="CAB4896285.1"/>
    <property type="molecule type" value="Genomic_DNA"/>
</dbReference>
<keyword evidence="1" id="KW-0812">Transmembrane</keyword>
<evidence type="ECO:0000313" key="2">
    <source>
        <dbReference type="EMBL" id="CAB4896285.1"/>
    </source>
</evidence>
<name>A0A6J7FSA9_9ZZZZ</name>
<keyword evidence="1" id="KW-1133">Transmembrane helix</keyword>
<evidence type="ECO:0000256" key="1">
    <source>
        <dbReference type="SAM" id="Phobius"/>
    </source>
</evidence>
<gene>
    <name evidence="2" type="ORF">UFOPK3516_00702</name>
</gene>
<dbReference type="AlphaFoldDB" id="A0A6J7FSA9"/>
<sequence>MLVRQRVSADAGSAALEFVAGALVLLVPCVYAVLTFGAIESAQFATNSAARYAARVFITQPSRDAAFAAAARVATQSLRESPNATTAPRVDITCRGACLEPGGTVTVRVSTRVFLPFLPRWPGAERLTSVVISAQASQSAPRFGLSR</sequence>
<protein>
    <submittedName>
        <fullName evidence="2">Unannotated protein</fullName>
    </submittedName>
</protein>
<feature type="transmembrane region" description="Helical" evidence="1">
    <location>
        <begin position="12"/>
        <end position="34"/>
    </location>
</feature>
<proteinExistence type="predicted"/>
<keyword evidence="1" id="KW-0472">Membrane</keyword>
<accession>A0A6J7FSA9</accession>
<organism evidence="2">
    <name type="scientific">freshwater metagenome</name>
    <dbReference type="NCBI Taxonomy" id="449393"/>
    <lineage>
        <taxon>unclassified sequences</taxon>
        <taxon>metagenomes</taxon>
        <taxon>ecological metagenomes</taxon>
    </lineage>
</organism>
<reference evidence="2" key="1">
    <citation type="submission" date="2020-05" db="EMBL/GenBank/DDBJ databases">
        <authorList>
            <person name="Chiriac C."/>
            <person name="Salcher M."/>
            <person name="Ghai R."/>
            <person name="Kavagutti S V."/>
        </authorList>
    </citation>
    <scope>NUCLEOTIDE SEQUENCE</scope>
</reference>